<keyword evidence="6" id="KW-0732">Signal</keyword>
<dbReference type="SUPFAM" id="SSF54534">
    <property type="entry name" value="FKBP-like"/>
    <property type="match status" value="1"/>
</dbReference>
<dbReference type="InterPro" id="IPR046357">
    <property type="entry name" value="PPIase_dom_sf"/>
</dbReference>
<evidence type="ECO:0000313" key="9">
    <source>
        <dbReference type="Proteomes" id="UP001515480"/>
    </source>
</evidence>
<evidence type="ECO:0000313" key="8">
    <source>
        <dbReference type="EMBL" id="KAL1499831.1"/>
    </source>
</evidence>
<protein>
    <recommendedName>
        <fullName evidence="2 5">peptidylprolyl isomerase</fullName>
        <ecNumber evidence="2 5">5.2.1.8</ecNumber>
    </recommendedName>
</protein>
<dbReference type="PROSITE" id="PS50059">
    <property type="entry name" value="FKBP_PPIASE"/>
    <property type="match status" value="1"/>
</dbReference>
<dbReference type="PANTHER" id="PTHR43811:SF19">
    <property type="entry name" value="39 KDA FK506-BINDING NUCLEAR PROTEIN"/>
    <property type="match status" value="1"/>
</dbReference>
<comment type="catalytic activity">
    <reaction evidence="1 5">
        <text>[protein]-peptidylproline (omega=180) = [protein]-peptidylproline (omega=0)</text>
        <dbReference type="Rhea" id="RHEA:16237"/>
        <dbReference type="Rhea" id="RHEA-COMP:10747"/>
        <dbReference type="Rhea" id="RHEA-COMP:10748"/>
        <dbReference type="ChEBI" id="CHEBI:83833"/>
        <dbReference type="ChEBI" id="CHEBI:83834"/>
        <dbReference type="EC" id="5.2.1.8"/>
    </reaction>
</comment>
<accession>A0AB34IKX2</accession>
<dbReference type="InterPro" id="IPR001179">
    <property type="entry name" value="PPIase_FKBP_dom"/>
</dbReference>
<keyword evidence="9" id="KW-1185">Reference proteome</keyword>
<organism evidence="8 9">
    <name type="scientific">Prymnesium parvum</name>
    <name type="common">Toxic golden alga</name>
    <dbReference type="NCBI Taxonomy" id="97485"/>
    <lineage>
        <taxon>Eukaryota</taxon>
        <taxon>Haptista</taxon>
        <taxon>Haptophyta</taxon>
        <taxon>Prymnesiophyceae</taxon>
        <taxon>Prymnesiales</taxon>
        <taxon>Prymnesiaceae</taxon>
        <taxon>Prymnesium</taxon>
    </lineage>
</organism>
<evidence type="ECO:0000256" key="2">
    <source>
        <dbReference type="ARBA" id="ARBA00013194"/>
    </source>
</evidence>
<dbReference type="EC" id="5.2.1.8" evidence="2 5"/>
<dbReference type="PANTHER" id="PTHR43811">
    <property type="entry name" value="FKBP-TYPE PEPTIDYL-PROLYL CIS-TRANS ISOMERASE FKPA"/>
    <property type="match status" value="1"/>
</dbReference>
<evidence type="ECO:0000256" key="1">
    <source>
        <dbReference type="ARBA" id="ARBA00000971"/>
    </source>
</evidence>
<comment type="caution">
    <text evidence="8">The sequence shown here is derived from an EMBL/GenBank/DDBJ whole genome shotgun (WGS) entry which is preliminary data.</text>
</comment>
<dbReference type="Pfam" id="PF00254">
    <property type="entry name" value="FKBP_C"/>
    <property type="match status" value="1"/>
</dbReference>
<reference evidence="8 9" key="1">
    <citation type="journal article" date="2024" name="Science">
        <title>Giant polyketide synthase enzymes in the biosynthesis of giant marine polyether toxins.</title>
        <authorList>
            <person name="Fallon T.R."/>
            <person name="Shende V.V."/>
            <person name="Wierzbicki I.H."/>
            <person name="Pendleton A.L."/>
            <person name="Watervoot N.F."/>
            <person name="Auber R.P."/>
            <person name="Gonzalez D.J."/>
            <person name="Wisecaver J.H."/>
            <person name="Moore B.S."/>
        </authorList>
    </citation>
    <scope>NUCLEOTIDE SEQUENCE [LARGE SCALE GENOMIC DNA]</scope>
    <source>
        <strain evidence="8 9">12B1</strain>
    </source>
</reference>
<name>A0AB34IKX2_PRYPA</name>
<keyword evidence="4 5" id="KW-0413">Isomerase</keyword>
<gene>
    <name evidence="8" type="ORF">AB1Y20_012516</name>
</gene>
<sequence length="198" mass="20600">MAALLASLAAALVLPPPLLRAAPHARSTAIRACTEPAVEPDDGWVTTPSGLRYRDVSIGSGELPAQGAVVKVHYTGTLAADGSEFDSTNGRPPFAFTLGAGRVIPGWDEGIATMRVGGKRTLNIPYKLGYGESGSGSIPPEADLNFECELVGIETGLGAVVATFPGGMPNVVLVSLLLLSFIPYFLPEEIKPSLWRGG</sequence>
<dbReference type="Gene3D" id="3.10.50.40">
    <property type="match status" value="1"/>
</dbReference>
<dbReference type="FunFam" id="3.10.50.40:FF:000006">
    <property type="entry name" value="Peptidyl-prolyl cis-trans isomerase"/>
    <property type="match status" value="1"/>
</dbReference>
<feature type="chain" id="PRO_5044186539" description="peptidylprolyl isomerase" evidence="6">
    <location>
        <begin position="22"/>
        <end position="198"/>
    </location>
</feature>
<dbReference type="EMBL" id="JBGBPQ010000024">
    <property type="protein sequence ID" value="KAL1499831.1"/>
    <property type="molecule type" value="Genomic_DNA"/>
</dbReference>
<feature type="signal peptide" evidence="6">
    <location>
        <begin position="1"/>
        <end position="21"/>
    </location>
</feature>
<evidence type="ECO:0000259" key="7">
    <source>
        <dbReference type="PROSITE" id="PS50059"/>
    </source>
</evidence>
<keyword evidence="3 5" id="KW-0697">Rotamase</keyword>
<evidence type="ECO:0000256" key="5">
    <source>
        <dbReference type="PROSITE-ProRule" id="PRU00277"/>
    </source>
</evidence>
<dbReference type="Proteomes" id="UP001515480">
    <property type="component" value="Unassembled WGS sequence"/>
</dbReference>
<dbReference type="GO" id="GO:0003755">
    <property type="term" value="F:peptidyl-prolyl cis-trans isomerase activity"/>
    <property type="evidence" value="ECO:0007669"/>
    <property type="project" value="UniProtKB-KW"/>
</dbReference>
<evidence type="ECO:0000256" key="6">
    <source>
        <dbReference type="SAM" id="SignalP"/>
    </source>
</evidence>
<feature type="domain" description="PPIase FKBP-type" evidence="7">
    <location>
        <begin position="67"/>
        <end position="154"/>
    </location>
</feature>
<evidence type="ECO:0000256" key="3">
    <source>
        <dbReference type="ARBA" id="ARBA00023110"/>
    </source>
</evidence>
<dbReference type="AlphaFoldDB" id="A0AB34IKX2"/>
<evidence type="ECO:0000256" key="4">
    <source>
        <dbReference type="ARBA" id="ARBA00023235"/>
    </source>
</evidence>
<proteinExistence type="predicted"/>